<dbReference type="AlphaFoldDB" id="A0A7W0CFZ7"/>
<sequence>MGKRRGGALGLVASAILCLAACLADVVPAFQPVLAFEPVPPFQPVSAWPAAVAVALLHRELARRDSRRPAACALALLAAAASAGTVTASLPVTAVPGTRLALLFAAAGGIAALAHACRRAALVRPAAGAAVVVLATLSLFTAHPGAPYVLGAGPLGLALLAGNTTGRRP</sequence>
<evidence type="ECO:0000313" key="4">
    <source>
        <dbReference type="Proteomes" id="UP000530928"/>
    </source>
</evidence>
<feature type="signal peptide" evidence="2">
    <location>
        <begin position="1"/>
        <end position="24"/>
    </location>
</feature>
<evidence type="ECO:0000313" key="3">
    <source>
        <dbReference type="EMBL" id="MBA2890309.1"/>
    </source>
</evidence>
<feature type="chain" id="PRO_5039284905" evidence="2">
    <location>
        <begin position="25"/>
        <end position="169"/>
    </location>
</feature>
<protein>
    <submittedName>
        <fullName evidence="3">Peptidoglycan/LPS O-acetylase OafA/YrhL</fullName>
    </submittedName>
</protein>
<feature type="transmembrane region" description="Helical" evidence="1">
    <location>
        <begin position="70"/>
        <end position="90"/>
    </location>
</feature>
<keyword evidence="1" id="KW-0472">Membrane</keyword>
<evidence type="ECO:0000256" key="2">
    <source>
        <dbReference type="SAM" id="SignalP"/>
    </source>
</evidence>
<dbReference type="Proteomes" id="UP000530928">
    <property type="component" value="Unassembled WGS sequence"/>
</dbReference>
<evidence type="ECO:0000256" key="1">
    <source>
        <dbReference type="SAM" id="Phobius"/>
    </source>
</evidence>
<accession>A0A7W0CFZ7</accession>
<feature type="transmembrane region" description="Helical" evidence="1">
    <location>
        <begin position="40"/>
        <end position="58"/>
    </location>
</feature>
<name>A0A7W0CFZ7_9ACTN</name>
<dbReference type="EMBL" id="JACDUR010000002">
    <property type="protein sequence ID" value="MBA2890309.1"/>
    <property type="molecule type" value="Genomic_DNA"/>
</dbReference>
<keyword evidence="2" id="KW-0732">Signal</keyword>
<reference evidence="3 4" key="1">
    <citation type="submission" date="2020-07" db="EMBL/GenBank/DDBJ databases">
        <title>Genomic Encyclopedia of Type Strains, Phase IV (KMG-IV): sequencing the most valuable type-strain genomes for metagenomic binning, comparative biology and taxonomic classification.</title>
        <authorList>
            <person name="Goeker M."/>
        </authorList>
    </citation>
    <scope>NUCLEOTIDE SEQUENCE [LARGE SCALE GENOMIC DNA]</scope>
    <source>
        <strain evidence="3 4">DSM 45533</strain>
    </source>
</reference>
<keyword evidence="1" id="KW-1133">Transmembrane helix</keyword>
<feature type="transmembrane region" description="Helical" evidence="1">
    <location>
        <begin position="96"/>
        <end position="114"/>
    </location>
</feature>
<feature type="transmembrane region" description="Helical" evidence="1">
    <location>
        <begin position="121"/>
        <end position="142"/>
    </location>
</feature>
<keyword evidence="4" id="KW-1185">Reference proteome</keyword>
<keyword evidence="1" id="KW-0812">Transmembrane</keyword>
<comment type="caution">
    <text evidence="3">The sequence shown here is derived from an EMBL/GenBank/DDBJ whole genome shotgun (WGS) entry which is preliminary data.</text>
</comment>
<dbReference type="RefSeq" id="WP_181609144.1">
    <property type="nucleotide sequence ID" value="NZ_BAABAM010000006.1"/>
</dbReference>
<proteinExistence type="predicted"/>
<gene>
    <name evidence="3" type="ORF">HNR30_001650</name>
</gene>
<organism evidence="3 4">
    <name type="scientific">Nonomuraea soli</name>
    <dbReference type="NCBI Taxonomy" id="1032476"/>
    <lineage>
        <taxon>Bacteria</taxon>
        <taxon>Bacillati</taxon>
        <taxon>Actinomycetota</taxon>
        <taxon>Actinomycetes</taxon>
        <taxon>Streptosporangiales</taxon>
        <taxon>Streptosporangiaceae</taxon>
        <taxon>Nonomuraea</taxon>
    </lineage>
</organism>